<dbReference type="RefSeq" id="WP_027228346.1">
    <property type="nucleotide sequence ID" value="NZ_CP017601.1"/>
</dbReference>
<dbReference type="Proteomes" id="UP000239239">
    <property type="component" value="Unassembled WGS sequence"/>
</dbReference>
<evidence type="ECO:0000313" key="2">
    <source>
        <dbReference type="Proteomes" id="UP000239239"/>
    </source>
</evidence>
<comment type="caution">
    <text evidence="1">The sequence shown here is derived from an EMBL/GenBank/DDBJ whole genome shotgun (WGS) entry which is preliminary data.</text>
</comment>
<dbReference type="Pfam" id="PF20856">
    <property type="entry name" value="SdbC_C"/>
    <property type="match status" value="1"/>
</dbReference>
<dbReference type="InterPro" id="IPR029058">
    <property type="entry name" value="AB_hydrolase_fold"/>
</dbReference>
<evidence type="ECO:0000313" key="1">
    <source>
        <dbReference type="EMBL" id="PPK34032.1"/>
    </source>
</evidence>
<dbReference type="Gene3D" id="3.40.50.1820">
    <property type="entry name" value="alpha/beta hydrolase"/>
    <property type="match status" value="1"/>
</dbReference>
<protein>
    <submittedName>
        <fullName evidence="1">Alpha/beta hydrolase</fullName>
    </submittedName>
</protein>
<dbReference type="InterPro" id="IPR048613">
    <property type="entry name" value="SdbC_C"/>
</dbReference>
<accession>A0A2S6F9G4</accession>
<gene>
    <name evidence="1" type="ORF">C3928_00660</name>
</gene>
<dbReference type="Gene3D" id="6.20.250.80">
    <property type="match status" value="1"/>
</dbReference>
<organism evidence="1 2">
    <name type="scientific">Legionella pneumophila</name>
    <dbReference type="NCBI Taxonomy" id="446"/>
    <lineage>
        <taxon>Bacteria</taxon>
        <taxon>Pseudomonadati</taxon>
        <taxon>Pseudomonadota</taxon>
        <taxon>Gammaproteobacteria</taxon>
        <taxon>Legionellales</taxon>
        <taxon>Legionellaceae</taxon>
        <taxon>Legionella</taxon>
    </lineage>
</organism>
<dbReference type="SUPFAM" id="SSF53474">
    <property type="entry name" value="alpha/beta-Hydrolases"/>
    <property type="match status" value="1"/>
</dbReference>
<keyword evidence="1" id="KW-0378">Hydrolase</keyword>
<proteinExistence type="predicted"/>
<name>A0A2S6F9G4_LEGPN</name>
<dbReference type="NCBIfam" id="NF045526">
    <property type="entry name" value="SdbBC"/>
    <property type="match status" value="1"/>
</dbReference>
<dbReference type="EMBL" id="PQWY01000001">
    <property type="protein sequence ID" value="PPK34032.1"/>
    <property type="molecule type" value="Genomic_DNA"/>
</dbReference>
<dbReference type="OrthoDB" id="5642226at2"/>
<sequence>MTKNKGPKTRNSSFFQNHLKVSVAKLLFSEGVGDWYKKKGYGAQDTDKDFLEPFADFLNQQKTNPEAAYFNAFQNLELTLNRVPSQLVSGDWCELEILKCEPEPDSPQKPGTGKHIVYFPGANTYYQACFRDISAAAKETGATVHALNFPGIGMSTGEVTEANDLTNAGIAAVLSLLNQGVKPDDIVLQGDCFGASVALEVKNEIEKQADIKVRLIMNNAFKSFKAAVSDLIDRSPLIPSASKSIVKNLLEFTGWNVAPGQKYIHSDPHQCYIQHEGDQTLTTATLSSKIAKYKEEIRTGRTTSRSRDPVIDSCPEEYKPYRDFLDENCFVRVRESAKERLAAKFGVDSRGEVNAHFADLCELEMLGGQSVYEGFINNYLVMSDKYINAHPQNDYDPDKINFLSSKNMGFTPKSS</sequence>
<dbReference type="AlphaFoldDB" id="A0A2S6F9G4"/>
<dbReference type="GO" id="GO:0016787">
    <property type="term" value="F:hydrolase activity"/>
    <property type="evidence" value="ECO:0007669"/>
    <property type="project" value="UniProtKB-KW"/>
</dbReference>
<reference evidence="1 2" key="1">
    <citation type="submission" date="2018-02" db="EMBL/GenBank/DDBJ databases">
        <title>Draft genome sequences of four Legionella pneumophila clinical strains isolated in Ontario.</title>
        <authorList>
            <person name="Fortuna A."/>
            <person name="Ramnarine R."/>
            <person name="Li A."/>
            <person name="Frantz C."/>
            <person name="Mallo G."/>
        </authorList>
    </citation>
    <scope>NUCLEOTIDE SEQUENCE [LARGE SCALE GENOMIC DNA]</scope>
    <source>
        <strain evidence="1 2">LG61</strain>
    </source>
</reference>